<organism evidence="2 3">
    <name type="scientific">Nocardioides marmorisolisilvae</name>
    <dbReference type="NCBI Taxonomy" id="1542737"/>
    <lineage>
        <taxon>Bacteria</taxon>
        <taxon>Bacillati</taxon>
        <taxon>Actinomycetota</taxon>
        <taxon>Actinomycetes</taxon>
        <taxon>Propionibacteriales</taxon>
        <taxon>Nocardioidaceae</taxon>
        <taxon>Nocardioides</taxon>
    </lineage>
</organism>
<proteinExistence type="predicted"/>
<dbReference type="Gene3D" id="3.90.1200.10">
    <property type="match status" value="1"/>
</dbReference>
<dbReference type="EMBL" id="RJSG01000002">
    <property type="protein sequence ID" value="RNL78856.1"/>
    <property type="molecule type" value="Genomic_DNA"/>
</dbReference>
<dbReference type="AlphaFoldDB" id="A0A3N0DTN4"/>
<gene>
    <name evidence="2" type="ORF">EFL95_07275</name>
</gene>
<dbReference type="Pfam" id="PF01636">
    <property type="entry name" value="APH"/>
    <property type="match status" value="1"/>
</dbReference>
<keyword evidence="3" id="KW-1185">Reference proteome</keyword>
<accession>A0A3N0DTN4</accession>
<comment type="caution">
    <text evidence="2">The sequence shown here is derived from an EMBL/GenBank/DDBJ whole genome shotgun (WGS) entry which is preliminary data.</text>
</comment>
<dbReference type="InterPro" id="IPR002575">
    <property type="entry name" value="Aminoglycoside_PTrfase"/>
</dbReference>
<dbReference type="RefSeq" id="WP_123233358.1">
    <property type="nucleotide sequence ID" value="NZ_RJSG01000002.1"/>
</dbReference>
<name>A0A3N0DTN4_9ACTN</name>
<sequence length="320" mass="34982">MEPISAPVGIDGVPTVPHGRTALRLEWKFLPPEVRGLIEQHLGSPVAGSVSQTAGFTPGFASIVTGENGNSLFVKAASRAAQSEIASSYAEEARKRLLLGDQVPAPRLDWISDEDGWVVLGFENVPSKQPRRPWRPAELNRALDLAEAIVASTSSVPAELALQPLYVDLPPLLTGWSGVPEDWPHHDEAASLALSLAQVPDNRHFVHADLRDDNILLATDGRTMACDWNWPALGPAWEDTVDLLLSAHGDGLDADAFLAERSLTRDVDPDHIDAWLAAICGFMLFARNRPGPSASPHLRTHTDWYAEVAWSWLSRRRGWS</sequence>
<dbReference type="Proteomes" id="UP000277094">
    <property type="component" value="Unassembled WGS sequence"/>
</dbReference>
<evidence type="ECO:0000313" key="2">
    <source>
        <dbReference type="EMBL" id="RNL78856.1"/>
    </source>
</evidence>
<feature type="domain" description="Aminoglycoside phosphotransferase" evidence="1">
    <location>
        <begin position="64"/>
        <end position="256"/>
    </location>
</feature>
<dbReference type="SUPFAM" id="SSF56112">
    <property type="entry name" value="Protein kinase-like (PK-like)"/>
    <property type="match status" value="1"/>
</dbReference>
<evidence type="ECO:0000259" key="1">
    <source>
        <dbReference type="Pfam" id="PF01636"/>
    </source>
</evidence>
<reference evidence="2 3" key="1">
    <citation type="submission" date="2018-11" db="EMBL/GenBank/DDBJ databases">
        <authorList>
            <person name="Li F."/>
        </authorList>
    </citation>
    <scope>NUCLEOTIDE SEQUENCE [LARGE SCALE GENOMIC DNA]</scope>
    <source>
        <strain evidence="2 3">KIS18-7</strain>
    </source>
</reference>
<evidence type="ECO:0000313" key="3">
    <source>
        <dbReference type="Proteomes" id="UP000277094"/>
    </source>
</evidence>
<dbReference type="InterPro" id="IPR011009">
    <property type="entry name" value="Kinase-like_dom_sf"/>
</dbReference>
<dbReference type="OrthoDB" id="2570531at2"/>
<protein>
    <recommendedName>
        <fullName evidence="1">Aminoglycoside phosphotransferase domain-containing protein</fullName>
    </recommendedName>
</protein>